<dbReference type="Proteomes" id="UP001259347">
    <property type="component" value="Unassembled WGS sequence"/>
</dbReference>
<protein>
    <recommendedName>
        <fullName evidence="5">Heme exporter protein D</fullName>
    </recommendedName>
</protein>
<keyword evidence="2" id="KW-0472">Membrane</keyword>
<keyword evidence="4" id="KW-1185">Reference proteome</keyword>
<reference evidence="3 4" key="1">
    <citation type="submission" date="2023-07" db="EMBL/GenBank/DDBJ databases">
        <title>Sorghum-associated microbial communities from plants grown in Nebraska, USA.</title>
        <authorList>
            <person name="Schachtman D."/>
        </authorList>
    </citation>
    <scope>NUCLEOTIDE SEQUENCE [LARGE SCALE GENOMIC DNA]</scope>
    <source>
        <strain evidence="3 4">2980</strain>
    </source>
</reference>
<gene>
    <name evidence="3" type="ORF">J2Y69_000481</name>
</gene>
<evidence type="ECO:0000313" key="3">
    <source>
        <dbReference type="EMBL" id="MDR6865896.1"/>
    </source>
</evidence>
<evidence type="ECO:0000256" key="1">
    <source>
        <dbReference type="SAM" id="MobiDB-lite"/>
    </source>
</evidence>
<evidence type="ECO:0008006" key="5">
    <source>
        <dbReference type="Google" id="ProtNLM"/>
    </source>
</evidence>
<sequence length="69" mass="7469">MATLFPGGLRIGGAESWILAPLIVWIITALGGWILMGLVVDRRLKRREAEKLVRGAQAPAPGKPQPPTR</sequence>
<keyword evidence="2" id="KW-1133">Transmembrane helix</keyword>
<dbReference type="EMBL" id="JAVDUM010000002">
    <property type="protein sequence ID" value="MDR6865896.1"/>
    <property type="molecule type" value="Genomic_DNA"/>
</dbReference>
<feature type="region of interest" description="Disordered" evidence="1">
    <location>
        <begin position="50"/>
        <end position="69"/>
    </location>
</feature>
<comment type="caution">
    <text evidence="3">The sequence shown here is derived from an EMBL/GenBank/DDBJ whole genome shotgun (WGS) entry which is preliminary data.</text>
</comment>
<accession>A0ABU1S8F5</accession>
<evidence type="ECO:0000256" key="2">
    <source>
        <dbReference type="SAM" id="Phobius"/>
    </source>
</evidence>
<feature type="transmembrane region" description="Helical" evidence="2">
    <location>
        <begin position="17"/>
        <end position="40"/>
    </location>
</feature>
<name>A0ABU1S8F5_9MICO</name>
<dbReference type="RefSeq" id="WP_310017154.1">
    <property type="nucleotide sequence ID" value="NZ_JAVDUM010000002.1"/>
</dbReference>
<keyword evidence="2" id="KW-0812">Transmembrane</keyword>
<organism evidence="3 4">
    <name type="scientific">Microbacterium resistens</name>
    <dbReference type="NCBI Taxonomy" id="156977"/>
    <lineage>
        <taxon>Bacteria</taxon>
        <taxon>Bacillati</taxon>
        <taxon>Actinomycetota</taxon>
        <taxon>Actinomycetes</taxon>
        <taxon>Micrococcales</taxon>
        <taxon>Microbacteriaceae</taxon>
        <taxon>Microbacterium</taxon>
    </lineage>
</organism>
<proteinExistence type="predicted"/>
<evidence type="ECO:0000313" key="4">
    <source>
        <dbReference type="Proteomes" id="UP001259347"/>
    </source>
</evidence>